<dbReference type="AlphaFoldDB" id="A0A316EYD4"/>
<evidence type="ECO:0000313" key="3">
    <source>
        <dbReference type="Proteomes" id="UP000245489"/>
    </source>
</evidence>
<dbReference type="EMBL" id="QGGO01000004">
    <property type="protein sequence ID" value="PWK28310.1"/>
    <property type="molecule type" value="Genomic_DNA"/>
</dbReference>
<comment type="caution">
    <text evidence="2">The sequence shown here is derived from an EMBL/GenBank/DDBJ whole genome shotgun (WGS) entry which is preliminary data.</text>
</comment>
<dbReference type="RefSeq" id="WP_109741863.1">
    <property type="nucleotide sequence ID" value="NZ_QGGO01000004.1"/>
</dbReference>
<keyword evidence="1" id="KW-1133">Transmembrane helix</keyword>
<feature type="transmembrane region" description="Helical" evidence="1">
    <location>
        <begin position="409"/>
        <end position="427"/>
    </location>
</feature>
<feature type="transmembrane region" description="Helical" evidence="1">
    <location>
        <begin position="115"/>
        <end position="134"/>
    </location>
</feature>
<feature type="transmembrane region" description="Helical" evidence="1">
    <location>
        <begin position="358"/>
        <end position="377"/>
    </location>
</feature>
<dbReference type="Proteomes" id="UP000245489">
    <property type="component" value="Unassembled WGS sequence"/>
</dbReference>
<keyword evidence="1" id="KW-0812">Transmembrane</keyword>
<feature type="transmembrane region" description="Helical" evidence="1">
    <location>
        <begin position="165"/>
        <end position="186"/>
    </location>
</feature>
<keyword evidence="1" id="KW-0472">Membrane</keyword>
<proteinExistence type="predicted"/>
<accession>A0A316EYD4</accession>
<feature type="transmembrane region" description="Helical" evidence="1">
    <location>
        <begin position="291"/>
        <end position="309"/>
    </location>
</feature>
<name>A0A316EYD4_9BACT</name>
<organism evidence="2 3">
    <name type="scientific">Arcicella aurantiaca</name>
    <dbReference type="NCBI Taxonomy" id="591202"/>
    <lineage>
        <taxon>Bacteria</taxon>
        <taxon>Pseudomonadati</taxon>
        <taxon>Bacteroidota</taxon>
        <taxon>Cytophagia</taxon>
        <taxon>Cytophagales</taxon>
        <taxon>Flectobacillaceae</taxon>
        <taxon>Arcicella</taxon>
    </lineage>
</organism>
<evidence type="ECO:0000256" key="1">
    <source>
        <dbReference type="SAM" id="Phobius"/>
    </source>
</evidence>
<feature type="transmembrane region" description="Helical" evidence="1">
    <location>
        <begin position="383"/>
        <end position="402"/>
    </location>
</feature>
<feature type="transmembrane region" description="Helical" evidence="1">
    <location>
        <begin position="12"/>
        <end position="44"/>
    </location>
</feature>
<feature type="transmembrane region" description="Helical" evidence="1">
    <location>
        <begin position="140"/>
        <end position="158"/>
    </location>
</feature>
<feature type="transmembrane region" description="Helical" evidence="1">
    <location>
        <begin position="64"/>
        <end position="81"/>
    </location>
</feature>
<feature type="transmembrane region" description="Helical" evidence="1">
    <location>
        <begin position="329"/>
        <end position="351"/>
    </location>
</feature>
<reference evidence="2 3" key="1">
    <citation type="submission" date="2018-05" db="EMBL/GenBank/DDBJ databases">
        <title>Genomic Encyclopedia of Archaeal and Bacterial Type Strains, Phase II (KMG-II): from individual species to whole genera.</title>
        <authorList>
            <person name="Goeker M."/>
        </authorList>
    </citation>
    <scope>NUCLEOTIDE SEQUENCE [LARGE SCALE GENOMIC DNA]</scope>
    <source>
        <strain evidence="2 3">DSM 22214</strain>
    </source>
</reference>
<dbReference type="OrthoDB" id="924213at2"/>
<gene>
    <name evidence="2" type="ORF">LV89_01093</name>
</gene>
<sequence>MKSLRTLKIVSILYLLIPSILFLLTWVHLWISIPCVLFISFYTWKTVFQQGIQAPINTLTLQNIVLSIFLSIVLNFVLGIGEFRPQTYDFQANNFKYYDLITNDLPVYYAKQQTYLCYYTGYYLPSALLAKVFGLATCRYISFIWSVLGLSLVFTWITTFTPKNAFSILLVVVVFSNTWIAVKLLMNVEFFQEYLQPYYFQLNQFKLITQSFVKNYAWATQHTLPACLGACMIIEEFRKKQSESDLKYLLLMLLSTMFWSPLTTIGLFPFVAISFLINFKNVFSATKRKDLGLMFLLTISFIPLILYFISTEGVHANNTEFIWQTGVSWWLFFYLLYAFSNFIGWGILLRLYENTPKLLWIIAVFFPCLIAIYRIGIYNDFNIRVSFPSFFMLSILVGISVIERLNWKSVSGGIILFVLFFNSLSNINQLEKGIFPAKILTTIEKPFIFKATNMLEFQRVAYGDESAVLEYSLKKDSVFERYFLKK</sequence>
<keyword evidence="3" id="KW-1185">Reference proteome</keyword>
<feature type="transmembrane region" description="Helical" evidence="1">
    <location>
        <begin position="258"/>
        <end position="279"/>
    </location>
</feature>
<protein>
    <submittedName>
        <fullName evidence="2">Uncharacterized protein</fullName>
    </submittedName>
</protein>
<evidence type="ECO:0000313" key="2">
    <source>
        <dbReference type="EMBL" id="PWK28310.1"/>
    </source>
</evidence>